<keyword evidence="2 4" id="KW-0238">DNA-binding</keyword>
<gene>
    <name evidence="6" type="ORF">FLP10_17170</name>
</gene>
<dbReference type="EMBL" id="CP043505">
    <property type="protein sequence ID" value="QEO16321.1"/>
    <property type="molecule type" value="Genomic_DNA"/>
</dbReference>
<dbReference type="InterPro" id="IPR001647">
    <property type="entry name" value="HTH_TetR"/>
</dbReference>
<dbReference type="GO" id="GO:0000976">
    <property type="term" value="F:transcription cis-regulatory region binding"/>
    <property type="evidence" value="ECO:0007669"/>
    <property type="project" value="TreeGrafter"/>
</dbReference>
<dbReference type="AlphaFoldDB" id="A0A5C1YK83"/>
<evidence type="ECO:0000313" key="7">
    <source>
        <dbReference type="Proteomes" id="UP000324678"/>
    </source>
</evidence>
<dbReference type="InterPro" id="IPR036271">
    <property type="entry name" value="Tet_transcr_reg_TetR-rel_C_sf"/>
</dbReference>
<dbReference type="PROSITE" id="PS50977">
    <property type="entry name" value="HTH_TETR_2"/>
    <property type="match status" value="1"/>
</dbReference>
<dbReference type="InterPro" id="IPR050109">
    <property type="entry name" value="HTH-type_TetR-like_transc_reg"/>
</dbReference>
<protein>
    <submittedName>
        <fullName evidence="6">TetR/AcrR family transcriptional regulator</fullName>
    </submittedName>
</protein>
<proteinExistence type="predicted"/>
<sequence>MSALTGEGSSDRTKRADALRNIEAIIDAATRLLAVNPDASINQIAKAADVGRVTLYGHFESRATLIRAVTDRAIAQTNEALAQLDLDGDPREVLGRLLEATWHLTHRFGAVVVAGARELPPEQLRRAHDEPAARVRGLLERGRAVGEFRSDVPIDWQLTVIQSILHGASAAVHRGDLDEVDAPSLVRDTTLAALAARAPARGDASGPSTPGV</sequence>
<dbReference type="Gene3D" id="1.10.357.10">
    <property type="entry name" value="Tetracycline Repressor, domain 2"/>
    <property type="match status" value="1"/>
</dbReference>
<evidence type="ECO:0000256" key="4">
    <source>
        <dbReference type="PROSITE-ProRule" id="PRU00335"/>
    </source>
</evidence>
<dbReference type="OrthoDB" id="3869819at2"/>
<feature type="domain" description="HTH tetR-type" evidence="5">
    <location>
        <begin position="19"/>
        <end position="77"/>
    </location>
</feature>
<accession>A0A5C1YK83</accession>
<feature type="DNA-binding region" description="H-T-H motif" evidence="4">
    <location>
        <begin position="40"/>
        <end position="59"/>
    </location>
</feature>
<keyword evidence="3" id="KW-0804">Transcription</keyword>
<keyword evidence="1" id="KW-0805">Transcription regulation</keyword>
<evidence type="ECO:0000259" key="5">
    <source>
        <dbReference type="PROSITE" id="PS50977"/>
    </source>
</evidence>
<dbReference type="InterPro" id="IPR009057">
    <property type="entry name" value="Homeodomain-like_sf"/>
</dbReference>
<reference evidence="6 7" key="1">
    <citation type="submission" date="2019-09" db="EMBL/GenBank/DDBJ databases">
        <title>Genome sequencing of strain KACC 19306.</title>
        <authorList>
            <person name="Heo J."/>
            <person name="Kim S.-J."/>
            <person name="Kim J.-S."/>
            <person name="Hong S.-B."/>
            <person name="Kwon S.-W."/>
        </authorList>
    </citation>
    <scope>NUCLEOTIDE SEQUENCE [LARGE SCALE GENOMIC DNA]</scope>
    <source>
        <strain evidence="6 7">KACC 19306</strain>
    </source>
</reference>
<evidence type="ECO:0000256" key="2">
    <source>
        <dbReference type="ARBA" id="ARBA00023125"/>
    </source>
</evidence>
<evidence type="ECO:0000256" key="3">
    <source>
        <dbReference type="ARBA" id="ARBA00023163"/>
    </source>
</evidence>
<dbReference type="KEGG" id="ail:FLP10_17170"/>
<dbReference type="Pfam" id="PF00440">
    <property type="entry name" value="TetR_N"/>
    <property type="match status" value="1"/>
</dbReference>
<organism evidence="6 7">
    <name type="scientific">Agromyces intestinalis</name>
    <dbReference type="NCBI Taxonomy" id="2592652"/>
    <lineage>
        <taxon>Bacteria</taxon>
        <taxon>Bacillati</taxon>
        <taxon>Actinomycetota</taxon>
        <taxon>Actinomycetes</taxon>
        <taxon>Micrococcales</taxon>
        <taxon>Microbacteriaceae</taxon>
        <taxon>Agromyces</taxon>
    </lineage>
</organism>
<evidence type="ECO:0000313" key="6">
    <source>
        <dbReference type="EMBL" id="QEO16321.1"/>
    </source>
</evidence>
<dbReference type="GO" id="GO:0003700">
    <property type="term" value="F:DNA-binding transcription factor activity"/>
    <property type="evidence" value="ECO:0007669"/>
    <property type="project" value="TreeGrafter"/>
</dbReference>
<dbReference type="PANTHER" id="PTHR30055">
    <property type="entry name" value="HTH-TYPE TRANSCRIPTIONAL REGULATOR RUTR"/>
    <property type="match status" value="1"/>
</dbReference>
<name>A0A5C1YK83_9MICO</name>
<keyword evidence="7" id="KW-1185">Reference proteome</keyword>
<evidence type="ECO:0000256" key="1">
    <source>
        <dbReference type="ARBA" id="ARBA00023015"/>
    </source>
</evidence>
<dbReference type="SUPFAM" id="SSF46689">
    <property type="entry name" value="Homeodomain-like"/>
    <property type="match status" value="1"/>
</dbReference>
<dbReference type="PANTHER" id="PTHR30055:SF234">
    <property type="entry name" value="HTH-TYPE TRANSCRIPTIONAL REGULATOR BETI"/>
    <property type="match status" value="1"/>
</dbReference>
<dbReference type="Proteomes" id="UP000324678">
    <property type="component" value="Chromosome"/>
</dbReference>
<dbReference type="SUPFAM" id="SSF48498">
    <property type="entry name" value="Tetracyclin repressor-like, C-terminal domain"/>
    <property type="match status" value="1"/>
</dbReference>